<proteinExistence type="inferred from homology"/>
<dbReference type="InterPro" id="IPR013525">
    <property type="entry name" value="ABC2_TM"/>
</dbReference>
<dbReference type="Proteomes" id="UP000033220">
    <property type="component" value="Chromosome DSM 122"/>
</dbReference>
<comment type="subcellular location">
    <subcellularLocation>
        <location evidence="1">Cell membrane</location>
        <topology evidence="1">Multi-pass membrane protein</topology>
    </subcellularLocation>
</comment>
<feature type="transmembrane region" description="Helical" evidence="9">
    <location>
        <begin position="327"/>
        <end position="349"/>
    </location>
</feature>
<dbReference type="InterPro" id="IPR051449">
    <property type="entry name" value="ABC-2_transporter_component"/>
</dbReference>
<dbReference type="PANTHER" id="PTHR30294">
    <property type="entry name" value="MEMBRANE COMPONENT OF ABC TRANSPORTER YHHJ-RELATED"/>
    <property type="match status" value="1"/>
</dbReference>
<accession>H6SLG4</accession>
<feature type="transmembrane region" description="Helical" evidence="9">
    <location>
        <begin position="405"/>
        <end position="427"/>
    </location>
</feature>
<keyword evidence="3" id="KW-0813">Transport</keyword>
<dbReference type="PANTHER" id="PTHR30294:SF29">
    <property type="entry name" value="MULTIDRUG ABC TRANSPORTER PERMEASE YBHS-RELATED"/>
    <property type="match status" value="1"/>
</dbReference>
<dbReference type="STRING" id="1150469.RSPPHO_02203"/>
<dbReference type="GO" id="GO:0005886">
    <property type="term" value="C:plasma membrane"/>
    <property type="evidence" value="ECO:0007669"/>
    <property type="project" value="UniProtKB-SubCell"/>
</dbReference>
<keyword evidence="6 9" id="KW-1133">Transmembrane helix</keyword>
<evidence type="ECO:0000256" key="5">
    <source>
        <dbReference type="ARBA" id="ARBA00022692"/>
    </source>
</evidence>
<feature type="domain" description="ABC transmembrane type-2" evidence="10">
    <location>
        <begin position="284"/>
        <end position="518"/>
    </location>
</feature>
<feature type="compositionally biased region" description="Basic residues" evidence="8">
    <location>
        <begin position="125"/>
        <end position="138"/>
    </location>
</feature>
<evidence type="ECO:0000256" key="3">
    <source>
        <dbReference type="ARBA" id="ARBA00022448"/>
    </source>
</evidence>
<keyword evidence="7 9" id="KW-0472">Membrane</keyword>
<feature type="compositionally biased region" description="Basic residues" evidence="8">
    <location>
        <begin position="85"/>
        <end position="99"/>
    </location>
</feature>
<evidence type="ECO:0000313" key="12">
    <source>
        <dbReference type="Proteomes" id="UP000033220"/>
    </source>
</evidence>
<dbReference type="InterPro" id="IPR047817">
    <property type="entry name" value="ABC2_TM_bact-type"/>
</dbReference>
<keyword evidence="4" id="KW-1003">Cell membrane</keyword>
<evidence type="ECO:0000259" key="10">
    <source>
        <dbReference type="PROSITE" id="PS51012"/>
    </source>
</evidence>
<dbReference type="PROSITE" id="PS51012">
    <property type="entry name" value="ABC_TM2"/>
    <property type="match status" value="1"/>
</dbReference>
<feature type="transmembrane region" description="Helical" evidence="9">
    <location>
        <begin position="370"/>
        <end position="393"/>
    </location>
</feature>
<feature type="compositionally biased region" description="Basic residues" evidence="8">
    <location>
        <begin position="43"/>
        <end position="57"/>
    </location>
</feature>
<evidence type="ECO:0000256" key="1">
    <source>
        <dbReference type="ARBA" id="ARBA00004651"/>
    </source>
</evidence>
<feature type="region of interest" description="Disordered" evidence="8">
    <location>
        <begin position="1"/>
        <end position="138"/>
    </location>
</feature>
<feature type="transmembrane region" description="Helical" evidence="9">
    <location>
        <begin position="168"/>
        <end position="188"/>
    </location>
</feature>
<dbReference type="eggNOG" id="COG0842">
    <property type="taxonomic scope" value="Bacteria"/>
</dbReference>
<sequence length="520" mass="57921">MGRNPPARRRGHDRLGQHPLHGRSRALPSHRLHGLRPPAGERLRRRRHQERRPRHLAPGRPARAPQRPGPHPGNPAQRRQDYPVRRHLARQRPQCRRPRSPAPPPSGLGTHHRTARPAQFGGRLHPPHGRRPRPLRPRRTVMTHAPLSFGRLWAVLLKEFIQMKRDRLTFAMMIGIPVMQLFLFGYAINTDPKHLPTALLVRDNSAFARAIVSGLETSGYFRITAHPSDPATLDRLLAQGTVQFGLEIPPDFSRKLLRGERPALLMMADATDPAATGNALNAMDRITTSALAPLLQGSLAPLAPTPSAADVRLQRRYNPEGLSHYNVVPGLVGTILTMTMIIMTSLAVTREQERGTMETLLAMPVHPLEVMLGKLAPFILVGALQVIVILLAARLLFQVPMLGPAPVLALGLLIFITANLAVGFLFSTLARTQLQAMQMSFFFFLPSILMSGFMFPFRGMPIWAQALGEILPLTHFLRIVRGVMLKGTGLAEAWPDLWPLLLFLLAVSTLAVKRYRRTLD</sequence>
<reference evidence="11 12" key="1">
    <citation type="submission" date="2012-02" db="EMBL/GenBank/DDBJ databases">
        <title>Shotgun genome sequence of Phaeospirillum photometricum DSM 122.</title>
        <authorList>
            <person name="Duquesne K."/>
            <person name="Sturgis J."/>
        </authorList>
    </citation>
    <scope>NUCLEOTIDE SEQUENCE [LARGE SCALE GENOMIC DNA]</scope>
    <source>
        <strain evidence="12">DSM122</strain>
    </source>
</reference>
<keyword evidence="5 9" id="KW-0812">Transmembrane</keyword>
<gene>
    <name evidence="11" type="ORF">RSPPHO_02203</name>
</gene>
<evidence type="ECO:0000256" key="9">
    <source>
        <dbReference type="SAM" id="Phobius"/>
    </source>
</evidence>
<dbReference type="Pfam" id="PF12698">
    <property type="entry name" value="ABC2_membrane_3"/>
    <property type="match status" value="1"/>
</dbReference>
<evidence type="ECO:0000256" key="7">
    <source>
        <dbReference type="ARBA" id="ARBA00023136"/>
    </source>
</evidence>
<dbReference type="KEGG" id="rpm:RSPPHO_02203"/>
<comment type="similarity">
    <text evidence="2">Belongs to the ABC-2 integral membrane protein family.</text>
</comment>
<dbReference type="PATRIC" id="fig|1150469.3.peg.2477"/>
<protein>
    <submittedName>
        <fullName evidence="11">ABC transporter, permease protein, putative</fullName>
    </submittedName>
</protein>
<dbReference type="EMBL" id="HE663493">
    <property type="protein sequence ID" value="CCG08829.1"/>
    <property type="molecule type" value="Genomic_DNA"/>
</dbReference>
<evidence type="ECO:0000256" key="2">
    <source>
        <dbReference type="ARBA" id="ARBA00007783"/>
    </source>
</evidence>
<feature type="compositionally biased region" description="Basic residues" evidence="8">
    <location>
        <begin position="20"/>
        <end position="34"/>
    </location>
</feature>
<dbReference type="Gene3D" id="3.40.1710.10">
    <property type="entry name" value="abc type-2 transporter like domain"/>
    <property type="match status" value="1"/>
</dbReference>
<feature type="transmembrane region" description="Helical" evidence="9">
    <location>
        <begin position="497"/>
        <end position="515"/>
    </location>
</feature>
<evidence type="ECO:0000256" key="8">
    <source>
        <dbReference type="SAM" id="MobiDB-lite"/>
    </source>
</evidence>
<evidence type="ECO:0000256" key="4">
    <source>
        <dbReference type="ARBA" id="ARBA00022475"/>
    </source>
</evidence>
<keyword evidence="12" id="KW-1185">Reference proteome</keyword>
<name>H6SLG4_PARPM</name>
<feature type="transmembrane region" description="Helical" evidence="9">
    <location>
        <begin position="439"/>
        <end position="457"/>
    </location>
</feature>
<organism evidence="11 12">
    <name type="scientific">Pararhodospirillum photometricum DSM 122</name>
    <dbReference type="NCBI Taxonomy" id="1150469"/>
    <lineage>
        <taxon>Bacteria</taxon>
        <taxon>Pseudomonadati</taxon>
        <taxon>Pseudomonadota</taxon>
        <taxon>Alphaproteobacteria</taxon>
        <taxon>Rhodospirillales</taxon>
        <taxon>Rhodospirillaceae</taxon>
        <taxon>Pararhodospirillum</taxon>
    </lineage>
</organism>
<dbReference type="AlphaFoldDB" id="H6SLG4"/>
<evidence type="ECO:0000313" key="11">
    <source>
        <dbReference type="EMBL" id="CCG08829.1"/>
    </source>
</evidence>
<evidence type="ECO:0000256" key="6">
    <source>
        <dbReference type="ARBA" id="ARBA00022989"/>
    </source>
</evidence>
<feature type="compositionally biased region" description="Basic residues" evidence="8">
    <location>
        <begin position="1"/>
        <end position="12"/>
    </location>
</feature>
<dbReference type="HOGENOM" id="CLU_039483_8_0_5"/>
<dbReference type="GO" id="GO:0140359">
    <property type="term" value="F:ABC-type transporter activity"/>
    <property type="evidence" value="ECO:0007669"/>
    <property type="project" value="InterPro"/>
</dbReference>